<protein>
    <recommendedName>
        <fullName evidence="6">Retention module-containing protein</fullName>
    </recommendedName>
</protein>
<sequence length="1290" mass="131601">MASEVVLKESGRISDIQGLVYRMADGQLIPVSVGESVFAGQILVLEAGAKIKFIKADGEEAEIVAAENQASEVEITGNFDNANEDLDDDTLSEIEQIQQAVAEGDLSNVGATAAGGSSGSEGGSTVTSVERNEQQTIAGAGFETSSSTVATSNGGTFTPPQPVTSILIDTTAPNGSFDDLLTNTLNPTLTGTIDDPNAVITATINGTEVTVTNNGDGTFTVTGDFTLVEGSNDIDFTFTDQSGNQTFVDATITADVSLPQGTVDSFVTDDVTPAITGTVDDPEALILVSINGQTFEATNNGNGTWTLADDVVAELAEQQHDVSVTFFDLAGNTNNAQGTVTVEINEAPLVDLQSVNLSENNVFVGQAVATFEANDPDGDTLSFELLGNENGFFEISGSQIILTQAGVDAIQNEDLSLTSIGYSVAVSDQEFTTVANGDSLIARGDNSAVLSIQVDGDLNELGGPVQYTALLTQATESDVTVTLASGLNIVIQAGQNFGTAQRVIDADEDVYLDAETISDSILAVSGGSFDNLVIDSTPVSINVEDTINETTLTLSASESVSEAGGQIVYTATLSNPAQTDVTVTLASGVEILIAANESQGQVEVDFSPSDDVYTEEDSVSDSISLVSGGNFERLSFALDPVSTQVTDTLDVTQLSLFADARVNEGDEIEYTAVLSNPAATDMTISLVNGETILINAGQTTGSVFVATENTPTLDADQLTNQIEPSSVIGGGFEQLEISTEVVTTEINDVVETTTLSLSADSQVDEGDGINYTVSTSSPAATDLTVQLTNGLTLTILAGQTSASAVFTTQDTVYQDARVFNVSIDSGSVIGGGFEDLQIDTSSVVTSVADVSSEVILTLSASEQVEAGENIRYEVTLAEPAATDLSVPLSNGQTVIVLAGSTSGFVDVAAPSGESSLIVSIDELNITGGNFENLVLGNSSVTTSVSDTVSDVTLSLTGTPSVAEGGSITYTASLSAAAETDMSITLSNGEVINIAAGQSSGTVSVDVSDDVYVGADDITASIALNEDQTPAITGGNFENLVLGSSEVTTVVSDTVSDVTLSLTGTPSVAEGGSITYTASLSAAAETDMSITLSNGEVISIAAGQSTGTVSVDVSDDVYIGADDITASIALNEDQSPAITGGNFENLVLGNSSVTTTVTDTVSDVTLNLSATPSVAEGGSITYTASLSAAAETDMSITLSNGEVISIAAGQSTGTVSVDVSDDVYVGADDISASLSLDNVTGGNFENLVLGSSEVTTVVSDTVSDVTLSLTGTPSVAEGGSITYTASLSAQM</sequence>
<dbReference type="Pfam" id="PF19077">
    <property type="entry name" value="Big_13"/>
    <property type="match status" value="2"/>
</dbReference>
<dbReference type="PATRIC" id="fig|1328313.3.peg.1614"/>
<dbReference type="STRING" id="1328313.DS2_07903"/>
<dbReference type="EMBL" id="ARZY01000012">
    <property type="protein sequence ID" value="EWH10380.1"/>
    <property type="molecule type" value="Genomic_DNA"/>
</dbReference>
<gene>
    <name evidence="4" type="ORF">DS2_07903</name>
</gene>
<dbReference type="OrthoDB" id="9813456at2"/>
<dbReference type="eggNOG" id="COG2931">
    <property type="taxonomic scope" value="Bacteria"/>
</dbReference>
<dbReference type="Proteomes" id="UP000019276">
    <property type="component" value="Unassembled WGS sequence"/>
</dbReference>
<feature type="domain" description="Bacterial Ig-like" evidence="2">
    <location>
        <begin position="266"/>
        <end position="342"/>
    </location>
</feature>
<dbReference type="InterPro" id="IPR046779">
    <property type="entry name" value="LapA_adhesin_dom"/>
</dbReference>
<feature type="domain" description="LapA adhesin" evidence="3">
    <location>
        <begin position="650"/>
        <end position="748"/>
    </location>
</feature>
<dbReference type="Gene3D" id="2.60.40.60">
    <property type="entry name" value="Cadherins"/>
    <property type="match status" value="1"/>
</dbReference>
<feature type="domain" description="LapA adhesin" evidence="3">
    <location>
        <begin position="752"/>
        <end position="849"/>
    </location>
</feature>
<proteinExistence type="predicted"/>
<evidence type="ECO:0000313" key="5">
    <source>
        <dbReference type="Proteomes" id="UP000019276"/>
    </source>
</evidence>
<comment type="caution">
    <text evidence="4">The sequence shown here is derived from an EMBL/GenBank/DDBJ whole genome shotgun (WGS) entry which is preliminary data.</text>
</comment>
<feature type="domain" description="LapA adhesin" evidence="3">
    <location>
        <begin position="1057"/>
        <end position="1159"/>
    </location>
</feature>
<feature type="domain" description="LapA adhesin" evidence="3">
    <location>
        <begin position="1163"/>
        <end position="1260"/>
    </location>
</feature>
<name>W7QYF5_9ALTE</name>
<dbReference type="NCBIfam" id="NF033510">
    <property type="entry name" value="Ca_tandemer"/>
    <property type="match status" value="2"/>
</dbReference>
<accession>W7QYF5</accession>
<dbReference type="eggNOG" id="COG2911">
    <property type="taxonomic scope" value="Bacteria"/>
</dbReference>
<evidence type="ECO:0000313" key="4">
    <source>
        <dbReference type="EMBL" id="EWH10380.1"/>
    </source>
</evidence>
<evidence type="ECO:0008006" key="6">
    <source>
        <dbReference type="Google" id="ProtNLM"/>
    </source>
</evidence>
<feature type="region of interest" description="Disordered" evidence="1">
    <location>
        <begin position="105"/>
        <end position="129"/>
    </location>
</feature>
<feature type="domain" description="LapA adhesin" evidence="3">
    <location>
        <begin position="449"/>
        <end position="546"/>
    </location>
</feature>
<dbReference type="Pfam" id="PF20579">
    <property type="entry name" value="LapA"/>
    <property type="match status" value="8"/>
</dbReference>
<dbReference type="Gene3D" id="2.60.40.10">
    <property type="entry name" value="Immunoglobulins"/>
    <property type="match status" value="2"/>
</dbReference>
<keyword evidence="5" id="KW-1185">Reference proteome</keyword>
<feature type="domain" description="LapA adhesin" evidence="3">
    <location>
        <begin position="549"/>
        <end position="648"/>
    </location>
</feature>
<feature type="domain" description="Bacterial Ig-like" evidence="2">
    <location>
        <begin position="175"/>
        <end position="255"/>
    </location>
</feature>
<reference evidence="4 5" key="1">
    <citation type="journal article" date="2014" name="Genome Announc.">
        <title>Draft Genome Sequence of the Agar-Degrading Bacterium Catenovulum sp. Strain DS-2, Isolated from Intestines of Haliotis diversicolor.</title>
        <authorList>
            <person name="Shan D."/>
            <person name="Li X."/>
            <person name="Gu Z."/>
            <person name="Wei G."/>
            <person name="Gao Z."/>
            <person name="Shao Z."/>
        </authorList>
    </citation>
    <scope>NUCLEOTIDE SEQUENCE [LARGE SCALE GENOMIC DNA]</scope>
    <source>
        <strain evidence="4 5">DS-2</strain>
    </source>
</reference>
<evidence type="ECO:0000256" key="1">
    <source>
        <dbReference type="SAM" id="MobiDB-lite"/>
    </source>
</evidence>
<dbReference type="InterPro" id="IPR013783">
    <property type="entry name" value="Ig-like_fold"/>
</dbReference>
<feature type="domain" description="LapA adhesin" evidence="3">
    <location>
        <begin position="854"/>
        <end position="947"/>
    </location>
</feature>
<dbReference type="RefSeq" id="WP_035014193.1">
    <property type="nucleotide sequence ID" value="NZ_ARZY01000012.1"/>
</dbReference>
<evidence type="ECO:0000259" key="3">
    <source>
        <dbReference type="Pfam" id="PF20579"/>
    </source>
</evidence>
<organism evidence="4 5">
    <name type="scientific">Catenovulum agarivorans DS-2</name>
    <dbReference type="NCBI Taxonomy" id="1328313"/>
    <lineage>
        <taxon>Bacteria</taxon>
        <taxon>Pseudomonadati</taxon>
        <taxon>Pseudomonadota</taxon>
        <taxon>Gammaproteobacteria</taxon>
        <taxon>Alteromonadales</taxon>
        <taxon>Alteromonadaceae</taxon>
        <taxon>Catenovulum</taxon>
    </lineage>
</organism>
<dbReference type="InterPro" id="IPR044016">
    <property type="entry name" value="Big_13"/>
</dbReference>
<evidence type="ECO:0000259" key="2">
    <source>
        <dbReference type="Pfam" id="PF19077"/>
    </source>
</evidence>
<feature type="domain" description="LapA adhesin" evidence="3">
    <location>
        <begin position="951"/>
        <end position="1053"/>
    </location>
</feature>